<dbReference type="Proteomes" id="UP000242715">
    <property type="component" value="Unassembled WGS sequence"/>
</dbReference>
<protein>
    <submittedName>
        <fullName evidence="1">Uncharacterized protein</fullName>
    </submittedName>
</protein>
<dbReference type="AlphaFoldDB" id="A0A2Z6N2C9"/>
<accession>A0A2Z6N2C9</accession>
<name>A0A2Z6N2C9_TRISU</name>
<proteinExistence type="predicted"/>
<dbReference type="OrthoDB" id="10467995at2759"/>
<dbReference type="EMBL" id="DF973741">
    <property type="protein sequence ID" value="GAU39018.1"/>
    <property type="molecule type" value="Genomic_DNA"/>
</dbReference>
<evidence type="ECO:0000313" key="1">
    <source>
        <dbReference type="EMBL" id="GAU39018.1"/>
    </source>
</evidence>
<sequence>MINKTNFFIPFTNFQLLLNGSKPQRDSTTTICNEKCYEKKDKERDDEGHDAGCEEGEKRSGYGFDGFIEFNGSIKEGVEDAIGDGDDDAVAKNGRKNYEKERHGDNCGGVGGRLLLFKVFENELGEEGEKREG</sequence>
<keyword evidence="2" id="KW-1185">Reference proteome</keyword>
<organism evidence="1 2">
    <name type="scientific">Trifolium subterraneum</name>
    <name type="common">Subterranean clover</name>
    <dbReference type="NCBI Taxonomy" id="3900"/>
    <lineage>
        <taxon>Eukaryota</taxon>
        <taxon>Viridiplantae</taxon>
        <taxon>Streptophyta</taxon>
        <taxon>Embryophyta</taxon>
        <taxon>Tracheophyta</taxon>
        <taxon>Spermatophyta</taxon>
        <taxon>Magnoliopsida</taxon>
        <taxon>eudicotyledons</taxon>
        <taxon>Gunneridae</taxon>
        <taxon>Pentapetalae</taxon>
        <taxon>rosids</taxon>
        <taxon>fabids</taxon>
        <taxon>Fabales</taxon>
        <taxon>Fabaceae</taxon>
        <taxon>Papilionoideae</taxon>
        <taxon>50 kb inversion clade</taxon>
        <taxon>NPAAA clade</taxon>
        <taxon>Hologalegina</taxon>
        <taxon>IRL clade</taxon>
        <taxon>Trifolieae</taxon>
        <taxon>Trifolium</taxon>
    </lineage>
</organism>
<reference evidence="2" key="1">
    <citation type="journal article" date="2017" name="Front. Plant Sci.">
        <title>Climate Clever Clovers: New Paradigm to Reduce the Environmental Footprint of Ruminants by Breeding Low Methanogenic Forages Utilizing Haplotype Variation.</title>
        <authorList>
            <person name="Kaur P."/>
            <person name="Appels R."/>
            <person name="Bayer P.E."/>
            <person name="Keeble-Gagnere G."/>
            <person name="Wang J."/>
            <person name="Hirakawa H."/>
            <person name="Shirasawa K."/>
            <person name="Vercoe P."/>
            <person name="Stefanova K."/>
            <person name="Durmic Z."/>
            <person name="Nichols P."/>
            <person name="Revell C."/>
            <person name="Isobe S.N."/>
            <person name="Edwards D."/>
            <person name="Erskine W."/>
        </authorList>
    </citation>
    <scope>NUCLEOTIDE SEQUENCE [LARGE SCALE GENOMIC DNA]</scope>
    <source>
        <strain evidence="2">cv. Daliak</strain>
    </source>
</reference>
<gene>
    <name evidence="1" type="ORF">TSUD_59740</name>
</gene>
<evidence type="ECO:0000313" key="2">
    <source>
        <dbReference type="Proteomes" id="UP000242715"/>
    </source>
</evidence>